<protein>
    <recommendedName>
        <fullName evidence="4">Xylose isomerase-like TIM barrel</fullName>
    </recommendedName>
</protein>
<organism evidence="2 3">
    <name type="scientific">Pseudodesulfovibrio hydrargyri</name>
    <dbReference type="NCBI Taxonomy" id="2125990"/>
    <lineage>
        <taxon>Bacteria</taxon>
        <taxon>Pseudomonadati</taxon>
        <taxon>Thermodesulfobacteriota</taxon>
        <taxon>Desulfovibrionia</taxon>
        <taxon>Desulfovibrionales</taxon>
        <taxon>Desulfovibrionaceae</taxon>
    </lineage>
</organism>
<accession>A0A1J5N1T6</accession>
<evidence type="ECO:0000313" key="2">
    <source>
        <dbReference type="EMBL" id="OIQ52218.1"/>
    </source>
</evidence>
<dbReference type="EMBL" id="LKAQ01000001">
    <property type="protein sequence ID" value="OIQ52218.1"/>
    <property type="molecule type" value="Genomic_DNA"/>
</dbReference>
<sequence>MSTKPAGSHPRPGSNRANSAHSVPLSVRDVEEKWGVRFPFPLAAPSAVLPTGLAGNALFLADHFPEIAVLFFETEACLAYTDEDLPPSLADLPCSWHVHMPLDLPWRAGFETVWQKIDGLLDKIAPVSPWAYVLHPPDGPDMLLPLAARLRDKGVDPARFLIENVSGGSLTTIWEEIVEGGFSACLDIGHIQAYDQRDVLGLPGLWDRVRMLHVYGAERDRRHWPLNELDPVGQVLLRTLLERASDFTVTLEVFGRSGLFDSLDLFGEWLARWEKEK</sequence>
<reference evidence="2 3" key="1">
    <citation type="submission" date="2015-09" db="EMBL/GenBank/DDBJ databases">
        <title>Genome of Desulfovibrio dechloracetivorans BerOc1, a mercury methylating strain isolated from highly hydrocarbons and metals contaminated coastal sediments.</title>
        <authorList>
            <person name="Goni Urriza M."/>
            <person name="Gassie C."/>
            <person name="Bouchez O."/>
            <person name="Klopp C."/>
            <person name="Ranchou-Peyruse A."/>
            <person name="Remy G."/>
        </authorList>
    </citation>
    <scope>NUCLEOTIDE SEQUENCE [LARGE SCALE GENOMIC DNA]</scope>
    <source>
        <strain evidence="2 3">BerOc1</strain>
    </source>
</reference>
<dbReference type="SUPFAM" id="SSF51658">
    <property type="entry name" value="Xylose isomerase-like"/>
    <property type="match status" value="1"/>
</dbReference>
<gene>
    <name evidence="2" type="ORF">BerOc1_00692</name>
</gene>
<dbReference type="RefSeq" id="WP_242652843.1">
    <property type="nucleotide sequence ID" value="NZ_LKAQ01000001.1"/>
</dbReference>
<comment type="caution">
    <text evidence="2">The sequence shown here is derived from an EMBL/GenBank/DDBJ whole genome shotgun (WGS) entry which is preliminary data.</text>
</comment>
<evidence type="ECO:0000313" key="3">
    <source>
        <dbReference type="Proteomes" id="UP000181901"/>
    </source>
</evidence>
<proteinExistence type="predicted"/>
<dbReference type="AlphaFoldDB" id="A0A1J5N1T6"/>
<dbReference type="InterPro" id="IPR036237">
    <property type="entry name" value="Xyl_isomerase-like_sf"/>
</dbReference>
<dbReference type="Proteomes" id="UP000181901">
    <property type="component" value="Unassembled WGS sequence"/>
</dbReference>
<keyword evidence="3" id="KW-1185">Reference proteome</keyword>
<dbReference type="Gene3D" id="3.20.20.150">
    <property type="entry name" value="Divalent-metal-dependent TIM barrel enzymes"/>
    <property type="match status" value="1"/>
</dbReference>
<evidence type="ECO:0000256" key="1">
    <source>
        <dbReference type="SAM" id="MobiDB-lite"/>
    </source>
</evidence>
<feature type="region of interest" description="Disordered" evidence="1">
    <location>
        <begin position="1"/>
        <end position="22"/>
    </location>
</feature>
<name>A0A1J5N1T6_9BACT</name>
<dbReference type="NCBIfam" id="NF041277">
    <property type="entry name" value="coba_remo_CbiR"/>
    <property type="match status" value="1"/>
</dbReference>
<evidence type="ECO:0008006" key="4">
    <source>
        <dbReference type="Google" id="ProtNLM"/>
    </source>
</evidence>